<sequence>MGRTGAPIHVIVYDPKTETGRQELAERAAHVHADMIIESVKKLNCPSEQKGRLLNSVIKAASVQEEL</sequence>
<dbReference type="Proteomes" id="UP001300383">
    <property type="component" value="Unassembled WGS sequence"/>
</dbReference>
<reference evidence="1 2" key="1">
    <citation type="submission" date="2023-05" db="EMBL/GenBank/DDBJ databases">
        <title>[ruminococcus] sp. nov., isolated from a pig farm feces dump.</title>
        <authorList>
            <person name="Chang Y.-H."/>
        </authorList>
    </citation>
    <scope>NUCLEOTIDE SEQUENCE [LARGE SCALE GENOMIC DNA]</scope>
    <source>
        <strain evidence="1 2">YH-rum2234</strain>
    </source>
</reference>
<accession>A0AAP4BAI3</accession>
<name>A0AAP4BAI3_9FIRM</name>
<keyword evidence="2" id="KW-1185">Reference proteome</keyword>
<dbReference type="AlphaFoldDB" id="A0AAP4BAI3"/>
<gene>
    <name evidence="1" type="ORF">QJ036_07175</name>
</gene>
<dbReference type="RefSeq" id="WP_283230701.1">
    <property type="nucleotide sequence ID" value="NZ_JASGBQ010000010.1"/>
</dbReference>
<organism evidence="1 2">
    <name type="scientific">Fusibacillus kribbianus</name>
    <dbReference type="NCBI Taxonomy" id="3044208"/>
    <lineage>
        <taxon>Bacteria</taxon>
        <taxon>Bacillati</taxon>
        <taxon>Bacillota</taxon>
        <taxon>Clostridia</taxon>
        <taxon>Lachnospirales</taxon>
        <taxon>Lachnospiraceae</taxon>
        <taxon>Fusibacillus</taxon>
    </lineage>
</organism>
<evidence type="ECO:0000313" key="2">
    <source>
        <dbReference type="Proteomes" id="UP001300383"/>
    </source>
</evidence>
<proteinExistence type="predicted"/>
<comment type="caution">
    <text evidence="1">The sequence shown here is derived from an EMBL/GenBank/DDBJ whole genome shotgun (WGS) entry which is preliminary data.</text>
</comment>
<dbReference type="EMBL" id="JASGBQ010000010">
    <property type="protein sequence ID" value="MDI9242252.1"/>
    <property type="molecule type" value="Genomic_DNA"/>
</dbReference>
<protein>
    <submittedName>
        <fullName evidence="1">Uncharacterized protein</fullName>
    </submittedName>
</protein>
<evidence type="ECO:0000313" key="1">
    <source>
        <dbReference type="EMBL" id="MDI9242252.1"/>
    </source>
</evidence>